<proteinExistence type="predicted"/>
<protein>
    <submittedName>
        <fullName evidence="2">Uncharacterized protein</fullName>
    </submittedName>
</protein>
<dbReference type="KEGG" id="caul:KCG34_01760"/>
<dbReference type="Proteomes" id="UP000676409">
    <property type="component" value="Chromosome"/>
</dbReference>
<feature type="region of interest" description="Disordered" evidence="1">
    <location>
        <begin position="68"/>
        <end position="97"/>
    </location>
</feature>
<name>A0A975G0P8_9CAUL</name>
<organism evidence="2 3">
    <name type="scientific">Phenylobacterium montanum</name>
    <dbReference type="NCBI Taxonomy" id="2823693"/>
    <lineage>
        <taxon>Bacteria</taxon>
        <taxon>Pseudomonadati</taxon>
        <taxon>Pseudomonadota</taxon>
        <taxon>Alphaproteobacteria</taxon>
        <taxon>Caulobacterales</taxon>
        <taxon>Caulobacteraceae</taxon>
        <taxon>Phenylobacterium</taxon>
    </lineage>
</organism>
<evidence type="ECO:0000313" key="3">
    <source>
        <dbReference type="Proteomes" id="UP000676409"/>
    </source>
</evidence>
<accession>A0A975G0P8</accession>
<sequence>MSARARRTRPLARRRQILICSYYTDHGPYCDKLGRLDEFDYRVGLEWKPTSFYHATFKLESIQRETGGYAYQPVPPGRPNGTVSGGDLPASAARHDL</sequence>
<gene>
    <name evidence="2" type="ORF">KCG34_01760</name>
</gene>
<dbReference type="RefSeq" id="WP_211938689.1">
    <property type="nucleotide sequence ID" value="NZ_CP073078.1"/>
</dbReference>
<evidence type="ECO:0000256" key="1">
    <source>
        <dbReference type="SAM" id="MobiDB-lite"/>
    </source>
</evidence>
<dbReference type="EMBL" id="CP073078">
    <property type="protein sequence ID" value="QUD88639.1"/>
    <property type="molecule type" value="Genomic_DNA"/>
</dbReference>
<dbReference type="AlphaFoldDB" id="A0A975G0P8"/>
<evidence type="ECO:0000313" key="2">
    <source>
        <dbReference type="EMBL" id="QUD88639.1"/>
    </source>
</evidence>
<keyword evidence="3" id="KW-1185">Reference proteome</keyword>
<reference evidence="2" key="1">
    <citation type="submission" date="2021-04" db="EMBL/GenBank/DDBJ databases">
        <title>The complete genome sequence of Caulobacter sp. S6.</title>
        <authorList>
            <person name="Tang Y."/>
            <person name="Ouyang W."/>
            <person name="Liu Q."/>
            <person name="Huang B."/>
            <person name="Guo Z."/>
            <person name="Lei P."/>
        </authorList>
    </citation>
    <scope>NUCLEOTIDE SEQUENCE</scope>
    <source>
        <strain evidence="2">S6</strain>
    </source>
</reference>